<reference evidence="2" key="1">
    <citation type="journal article" date="2013" name="Genome Announc.">
        <title>Draft genome sequence of the ascomycete Phaeoacremonium aleophilum strain UCR-PA7, a causal agent of the esca disease complex in grapevines.</title>
        <authorList>
            <person name="Blanco-Ulate B."/>
            <person name="Rolshausen P."/>
            <person name="Cantu D."/>
        </authorList>
    </citation>
    <scope>NUCLEOTIDE SEQUENCE [LARGE SCALE GENOMIC DNA]</scope>
    <source>
        <strain evidence="2">UCR-PA7</strain>
    </source>
</reference>
<name>R8BVC4_PHAM7</name>
<evidence type="ECO:0000313" key="2">
    <source>
        <dbReference type="Proteomes" id="UP000014074"/>
    </source>
</evidence>
<dbReference type="HOGENOM" id="CLU_2361216_0_0_1"/>
<dbReference type="eggNOG" id="KOG3328">
    <property type="taxonomic scope" value="Eukaryota"/>
</dbReference>
<dbReference type="Proteomes" id="UP000014074">
    <property type="component" value="Unassembled WGS sequence"/>
</dbReference>
<evidence type="ECO:0000313" key="1">
    <source>
        <dbReference type="EMBL" id="EOO03331.1"/>
    </source>
</evidence>
<proteinExistence type="predicted"/>
<dbReference type="AlphaFoldDB" id="R8BVC4"/>
<protein>
    <submittedName>
        <fullName evidence="1">Putative thioesterase superfamily protein</fullName>
    </submittedName>
</protein>
<sequence length="96" mass="10201">MATKLAPGRFVRSVLKSFMAESGLEPSNGGKVGDTIHATATCDKIGKTLAYTTITFKNGKGELAARGSHTKYVAQAWGAHPEYTAPKDMVVEGEEN</sequence>
<organism evidence="1 2">
    <name type="scientific">Phaeoacremonium minimum (strain UCR-PA7)</name>
    <name type="common">Esca disease fungus</name>
    <name type="synonym">Togninia minima</name>
    <dbReference type="NCBI Taxonomy" id="1286976"/>
    <lineage>
        <taxon>Eukaryota</taxon>
        <taxon>Fungi</taxon>
        <taxon>Dikarya</taxon>
        <taxon>Ascomycota</taxon>
        <taxon>Pezizomycotina</taxon>
        <taxon>Sordariomycetes</taxon>
        <taxon>Sordariomycetidae</taxon>
        <taxon>Togniniales</taxon>
        <taxon>Togniniaceae</taxon>
        <taxon>Phaeoacremonium</taxon>
    </lineage>
</organism>
<dbReference type="InterPro" id="IPR029069">
    <property type="entry name" value="HotDog_dom_sf"/>
</dbReference>
<dbReference type="GeneID" id="19321291"/>
<accession>R8BVC4</accession>
<dbReference type="OrthoDB" id="46529at2759"/>
<dbReference type="KEGG" id="tmn:UCRPA7_1167"/>
<dbReference type="SUPFAM" id="SSF54637">
    <property type="entry name" value="Thioesterase/thiol ester dehydrase-isomerase"/>
    <property type="match status" value="1"/>
</dbReference>
<gene>
    <name evidence="1" type="ORF">UCRPA7_1167</name>
</gene>
<keyword evidence="2" id="KW-1185">Reference proteome</keyword>
<dbReference type="Gene3D" id="3.10.129.10">
    <property type="entry name" value="Hotdog Thioesterase"/>
    <property type="match status" value="1"/>
</dbReference>
<dbReference type="RefSeq" id="XP_007911945.1">
    <property type="nucleotide sequence ID" value="XM_007913754.1"/>
</dbReference>
<dbReference type="EMBL" id="KB932835">
    <property type="protein sequence ID" value="EOO03331.1"/>
    <property type="molecule type" value="Genomic_DNA"/>
</dbReference>